<dbReference type="RefSeq" id="WP_168484686.1">
    <property type="nucleotide sequence ID" value="NZ_JAAZSQ010000001.1"/>
</dbReference>
<feature type="domain" description="Berberine/berberine-like" evidence="1">
    <location>
        <begin position="34"/>
        <end position="78"/>
    </location>
</feature>
<evidence type="ECO:0000313" key="2">
    <source>
        <dbReference type="EMBL" id="NKX53373.1"/>
    </source>
</evidence>
<keyword evidence="3" id="KW-1185">Reference proteome</keyword>
<dbReference type="InterPro" id="IPR016169">
    <property type="entry name" value="FAD-bd_PCMH_sub2"/>
</dbReference>
<evidence type="ECO:0000259" key="1">
    <source>
        <dbReference type="Pfam" id="PF08031"/>
    </source>
</evidence>
<dbReference type="GO" id="GO:0050660">
    <property type="term" value="F:flavin adenine dinucleotide binding"/>
    <property type="evidence" value="ECO:0007669"/>
    <property type="project" value="InterPro"/>
</dbReference>
<protein>
    <recommendedName>
        <fullName evidence="1">Berberine/berberine-like domain-containing protein</fullName>
    </recommendedName>
</protein>
<dbReference type="Proteomes" id="UP000544090">
    <property type="component" value="Unassembled WGS sequence"/>
</dbReference>
<sequence>MYPVWEDPAAAEENVAFARNADAAMKRRAAGRVYPNFIGDEGPARIAEAFGPEKFRRLRRLKGVGDPDNVFRHNHKIPPL</sequence>
<accession>A0A7X6HC19</accession>
<gene>
    <name evidence="2" type="ORF">HGG74_02230</name>
</gene>
<reference evidence="2 3" key="1">
    <citation type="submission" date="2020-04" db="EMBL/GenBank/DDBJ databases">
        <title>Arthrobacter sp. nov.</title>
        <authorList>
            <person name="Liu S."/>
        </authorList>
    </citation>
    <scope>NUCLEOTIDE SEQUENCE [LARGE SCALE GENOMIC DNA]</scope>
    <source>
        <strain evidence="2 3">E918</strain>
    </source>
</reference>
<dbReference type="Pfam" id="PF08031">
    <property type="entry name" value="BBE"/>
    <property type="match status" value="1"/>
</dbReference>
<name>A0A7X6HC19_9MICC</name>
<proteinExistence type="predicted"/>
<dbReference type="InterPro" id="IPR012951">
    <property type="entry name" value="BBE"/>
</dbReference>
<evidence type="ECO:0000313" key="3">
    <source>
        <dbReference type="Proteomes" id="UP000544090"/>
    </source>
</evidence>
<dbReference type="GO" id="GO:0016491">
    <property type="term" value="F:oxidoreductase activity"/>
    <property type="evidence" value="ECO:0007669"/>
    <property type="project" value="InterPro"/>
</dbReference>
<dbReference type="AlphaFoldDB" id="A0A7X6HC19"/>
<dbReference type="EMBL" id="JAAZSQ010000001">
    <property type="protein sequence ID" value="NKX53373.1"/>
    <property type="molecule type" value="Genomic_DNA"/>
</dbReference>
<dbReference type="Gene3D" id="3.30.465.10">
    <property type="match status" value="1"/>
</dbReference>
<dbReference type="Gene3D" id="3.40.462.20">
    <property type="match status" value="1"/>
</dbReference>
<organism evidence="2 3">
    <name type="scientific">Arthrobacter mobilis</name>
    <dbReference type="NCBI Taxonomy" id="2724944"/>
    <lineage>
        <taxon>Bacteria</taxon>
        <taxon>Bacillati</taxon>
        <taxon>Actinomycetota</taxon>
        <taxon>Actinomycetes</taxon>
        <taxon>Micrococcales</taxon>
        <taxon>Micrococcaceae</taxon>
        <taxon>Arthrobacter</taxon>
    </lineage>
</organism>
<comment type="caution">
    <text evidence="2">The sequence shown here is derived from an EMBL/GenBank/DDBJ whole genome shotgun (WGS) entry which is preliminary data.</text>
</comment>